<organism evidence="1 2">
    <name type="scientific">Litoribrevibacter euphylliae</name>
    <dbReference type="NCBI Taxonomy" id="1834034"/>
    <lineage>
        <taxon>Bacteria</taxon>
        <taxon>Pseudomonadati</taxon>
        <taxon>Pseudomonadota</taxon>
        <taxon>Gammaproteobacteria</taxon>
        <taxon>Oceanospirillales</taxon>
        <taxon>Oceanospirillaceae</taxon>
        <taxon>Litoribrevibacter</taxon>
    </lineage>
</organism>
<keyword evidence="2" id="KW-1185">Reference proteome</keyword>
<gene>
    <name evidence="1" type="ORF">ACFOEK_11790</name>
</gene>
<evidence type="ECO:0000313" key="2">
    <source>
        <dbReference type="Proteomes" id="UP001595476"/>
    </source>
</evidence>
<reference evidence="2" key="1">
    <citation type="journal article" date="2019" name="Int. J. Syst. Evol. Microbiol.">
        <title>The Global Catalogue of Microorganisms (GCM) 10K type strain sequencing project: providing services to taxonomists for standard genome sequencing and annotation.</title>
        <authorList>
            <consortium name="The Broad Institute Genomics Platform"/>
            <consortium name="The Broad Institute Genome Sequencing Center for Infectious Disease"/>
            <person name="Wu L."/>
            <person name="Ma J."/>
        </authorList>
    </citation>
    <scope>NUCLEOTIDE SEQUENCE [LARGE SCALE GENOMIC DNA]</scope>
    <source>
        <strain evidence="2">KCTC 52438</strain>
    </source>
</reference>
<dbReference type="EMBL" id="JBHRSZ010000004">
    <property type="protein sequence ID" value="MFC3151710.1"/>
    <property type="molecule type" value="Genomic_DNA"/>
</dbReference>
<dbReference type="InterPro" id="IPR029039">
    <property type="entry name" value="Flavoprotein-like_sf"/>
</dbReference>
<proteinExistence type="predicted"/>
<accession>A0ABV7HCU8</accession>
<evidence type="ECO:0000313" key="1">
    <source>
        <dbReference type="EMBL" id="MFC3151710.1"/>
    </source>
</evidence>
<protein>
    <submittedName>
        <fullName evidence="1">Flavodoxin family protein</fullName>
    </submittedName>
</protein>
<dbReference type="RefSeq" id="WP_386720983.1">
    <property type="nucleotide sequence ID" value="NZ_JBHRSZ010000004.1"/>
</dbReference>
<sequence length="154" mass="17028">MMSKTLLIVYHAPSPNTQKLVEAMQRAASEVIEDVNISAVPALSCQPAETLKADAILLFTTENLGYMSGGMKDFFDRNYYPCLEEKQGTPVVAVIRAGHDGTGTERALKTILTGLKWRWVQEPLICRGDWQEGFVDQCEELSQAFAASLEMGII</sequence>
<dbReference type="Gene3D" id="3.40.50.360">
    <property type="match status" value="1"/>
</dbReference>
<comment type="caution">
    <text evidence="1">The sequence shown here is derived from an EMBL/GenBank/DDBJ whole genome shotgun (WGS) entry which is preliminary data.</text>
</comment>
<name>A0ABV7HCU8_9GAMM</name>
<dbReference type="Proteomes" id="UP001595476">
    <property type="component" value="Unassembled WGS sequence"/>
</dbReference>
<dbReference type="SUPFAM" id="SSF52218">
    <property type="entry name" value="Flavoproteins"/>
    <property type="match status" value="1"/>
</dbReference>